<feature type="region of interest" description="Disordered" evidence="1">
    <location>
        <begin position="89"/>
        <end position="108"/>
    </location>
</feature>
<dbReference type="InterPro" id="IPR039699">
    <property type="entry name" value="Ribosomal_uL30"/>
</dbReference>
<dbReference type="AlphaFoldDB" id="A0A3B5LJF8"/>
<dbReference type="GO" id="GO:0022625">
    <property type="term" value="C:cytosolic large ribosomal subunit"/>
    <property type="evidence" value="ECO:0007669"/>
    <property type="project" value="TreeGrafter"/>
</dbReference>
<dbReference type="InterPro" id="IPR012988">
    <property type="entry name" value="Ribosomal_uL30_N_euk"/>
</dbReference>
<dbReference type="Gene3D" id="3.30.1390.20">
    <property type="entry name" value="Ribosomal protein L30, ferredoxin-like fold domain"/>
    <property type="match status" value="1"/>
</dbReference>
<gene>
    <name evidence="3" type="primary">RPL7</name>
</gene>
<dbReference type="GO" id="GO:0003723">
    <property type="term" value="F:RNA binding"/>
    <property type="evidence" value="ECO:0007669"/>
    <property type="project" value="TreeGrafter"/>
</dbReference>
<keyword evidence="4" id="KW-1185">Reference proteome</keyword>
<organism evidence="3 4">
    <name type="scientific">Xiphophorus couchianus</name>
    <name type="common">Monterrey platyfish</name>
    <dbReference type="NCBI Taxonomy" id="32473"/>
    <lineage>
        <taxon>Eukaryota</taxon>
        <taxon>Metazoa</taxon>
        <taxon>Chordata</taxon>
        <taxon>Craniata</taxon>
        <taxon>Vertebrata</taxon>
        <taxon>Euteleostomi</taxon>
        <taxon>Actinopterygii</taxon>
        <taxon>Neopterygii</taxon>
        <taxon>Teleostei</taxon>
        <taxon>Neoteleostei</taxon>
        <taxon>Acanthomorphata</taxon>
        <taxon>Ovalentaria</taxon>
        <taxon>Atherinomorphae</taxon>
        <taxon>Cyprinodontiformes</taxon>
        <taxon>Poeciliidae</taxon>
        <taxon>Poeciliinae</taxon>
        <taxon>Xiphophorus</taxon>
    </lineage>
</organism>
<sequence length="115" mass="13643">MADAEKKVPSVPESLLKRRKAFAALKAMRIKKLLAQKKARKVTRKLIYKRAEKYHKEYRQMYRREIRMSRMARKVGNYYLSSPRGGMNKKTTHFVEGGDAGNREDQINRLIRRMN</sequence>
<dbReference type="GO" id="GO:0000463">
    <property type="term" value="P:maturation of LSU-rRNA from tricistronic rRNA transcript (SSU-rRNA, 5.8S rRNA, LSU-rRNA)"/>
    <property type="evidence" value="ECO:0007669"/>
    <property type="project" value="TreeGrafter"/>
</dbReference>
<evidence type="ECO:0000256" key="1">
    <source>
        <dbReference type="SAM" id="MobiDB-lite"/>
    </source>
</evidence>
<reference evidence="3" key="1">
    <citation type="submission" date="2025-08" db="UniProtKB">
        <authorList>
            <consortium name="Ensembl"/>
        </authorList>
    </citation>
    <scope>IDENTIFICATION</scope>
</reference>
<dbReference type="PANTHER" id="PTHR11524:SF12">
    <property type="entry name" value="LARGE RIBOSOMAL SUBUNIT PROTEIN UL30"/>
    <property type="match status" value="1"/>
</dbReference>
<dbReference type="InterPro" id="IPR036919">
    <property type="entry name" value="Ribo_uL30_ferredoxin-like_sf"/>
</dbReference>
<protein>
    <submittedName>
        <fullName evidence="3">Ribosomal protein L7</fullName>
    </submittedName>
</protein>
<reference evidence="3" key="2">
    <citation type="submission" date="2025-09" db="UniProtKB">
        <authorList>
            <consortium name="Ensembl"/>
        </authorList>
    </citation>
    <scope>IDENTIFICATION</scope>
</reference>
<dbReference type="Ensembl" id="ENSXCOT00000012364.1">
    <property type="protein sequence ID" value="ENSXCOP00000012218.1"/>
    <property type="gene ID" value="ENSXCOG00000007203.1"/>
</dbReference>
<dbReference type="Proteomes" id="UP000261380">
    <property type="component" value="Unplaced"/>
</dbReference>
<dbReference type="PANTHER" id="PTHR11524">
    <property type="entry name" value="60S RIBOSOMAL PROTEIN L7"/>
    <property type="match status" value="1"/>
</dbReference>
<evidence type="ECO:0000313" key="3">
    <source>
        <dbReference type="Ensembl" id="ENSXCOP00000012218.1"/>
    </source>
</evidence>
<feature type="domain" description="Large ribosomal subunit protein uL30 N-terminal eukaryotes" evidence="2">
    <location>
        <begin position="11"/>
        <end position="80"/>
    </location>
</feature>
<proteinExistence type="predicted"/>
<dbReference type="Pfam" id="PF08079">
    <property type="entry name" value="Ribosomal_L30_N"/>
    <property type="match status" value="1"/>
</dbReference>
<dbReference type="GO" id="GO:0003735">
    <property type="term" value="F:structural constituent of ribosome"/>
    <property type="evidence" value="ECO:0007669"/>
    <property type="project" value="TreeGrafter"/>
</dbReference>
<evidence type="ECO:0000313" key="4">
    <source>
        <dbReference type="Proteomes" id="UP000261380"/>
    </source>
</evidence>
<name>A0A3B5LJF8_9TELE</name>
<accession>A0A3B5LJF8</accession>
<dbReference type="GeneTree" id="ENSGT00950000182878"/>
<evidence type="ECO:0000259" key="2">
    <source>
        <dbReference type="Pfam" id="PF08079"/>
    </source>
</evidence>
<dbReference type="SUPFAM" id="SSF55129">
    <property type="entry name" value="Ribosomal protein L30p/L7e"/>
    <property type="match status" value="1"/>
</dbReference>